<feature type="transmembrane region" description="Helical" evidence="6">
    <location>
        <begin position="358"/>
        <end position="380"/>
    </location>
</feature>
<evidence type="ECO:0000256" key="5">
    <source>
        <dbReference type="ARBA" id="ARBA00023136"/>
    </source>
</evidence>
<feature type="transmembrane region" description="Helical" evidence="6">
    <location>
        <begin position="305"/>
        <end position="322"/>
    </location>
</feature>
<dbReference type="PANTHER" id="PTHR11360">
    <property type="entry name" value="MONOCARBOXYLATE TRANSPORTER"/>
    <property type="match status" value="1"/>
</dbReference>
<evidence type="ECO:0000256" key="1">
    <source>
        <dbReference type="ARBA" id="ARBA00004651"/>
    </source>
</evidence>
<dbReference type="GO" id="GO:0022857">
    <property type="term" value="F:transmembrane transporter activity"/>
    <property type="evidence" value="ECO:0007669"/>
    <property type="project" value="InterPro"/>
</dbReference>
<dbReference type="InterPro" id="IPR036259">
    <property type="entry name" value="MFS_trans_sf"/>
</dbReference>
<feature type="transmembrane region" description="Helical" evidence="6">
    <location>
        <begin position="239"/>
        <end position="257"/>
    </location>
</feature>
<dbReference type="PROSITE" id="PS50850">
    <property type="entry name" value="MFS"/>
    <property type="match status" value="1"/>
</dbReference>
<name>A0A939BV54_9BACL</name>
<dbReference type="EMBL" id="JAFBEB010000009">
    <property type="protein sequence ID" value="MBM7591124.1"/>
    <property type="molecule type" value="Genomic_DNA"/>
</dbReference>
<dbReference type="CDD" id="cd17355">
    <property type="entry name" value="MFS_YcxA_like"/>
    <property type="match status" value="1"/>
</dbReference>
<keyword evidence="4 6" id="KW-1133">Transmembrane helix</keyword>
<evidence type="ECO:0000256" key="3">
    <source>
        <dbReference type="ARBA" id="ARBA00022692"/>
    </source>
</evidence>
<keyword evidence="5 6" id="KW-0472">Membrane</keyword>
<feature type="transmembrane region" description="Helical" evidence="6">
    <location>
        <begin position="328"/>
        <end position="351"/>
    </location>
</feature>
<dbReference type="InterPro" id="IPR011701">
    <property type="entry name" value="MFS"/>
</dbReference>
<dbReference type="InterPro" id="IPR050327">
    <property type="entry name" value="Proton-linked_MCT"/>
</dbReference>
<feature type="domain" description="Major facilitator superfamily (MFS) profile" evidence="7">
    <location>
        <begin position="4"/>
        <end position="417"/>
    </location>
</feature>
<keyword evidence="2" id="KW-0813">Transport</keyword>
<proteinExistence type="predicted"/>
<feature type="transmembrane region" description="Helical" evidence="6">
    <location>
        <begin position="168"/>
        <end position="187"/>
    </location>
</feature>
<organism evidence="8 9">
    <name type="scientific">Brevibacillus fulvus</name>
    <dbReference type="NCBI Taxonomy" id="1125967"/>
    <lineage>
        <taxon>Bacteria</taxon>
        <taxon>Bacillati</taxon>
        <taxon>Bacillota</taxon>
        <taxon>Bacilli</taxon>
        <taxon>Bacillales</taxon>
        <taxon>Paenibacillaceae</taxon>
        <taxon>Brevibacillus</taxon>
    </lineage>
</organism>
<evidence type="ECO:0000313" key="9">
    <source>
        <dbReference type="Proteomes" id="UP000717624"/>
    </source>
</evidence>
<comment type="caution">
    <text evidence="8">The sequence shown here is derived from an EMBL/GenBank/DDBJ whole genome shotgun (WGS) entry which is preliminary data.</text>
</comment>
<dbReference type="RefSeq" id="WP_204518862.1">
    <property type="nucleotide sequence ID" value="NZ_BAABIN010000014.1"/>
</dbReference>
<keyword evidence="3 6" id="KW-0812">Transmembrane</keyword>
<feature type="transmembrane region" description="Helical" evidence="6">
    <location>
        <begin position="46"/>
        <end position="65"/>
    </location>
</feature>
<evidence type="ECO:0000256" key="2">
    <source>
        <dbReference type="ARBA" id="ARBA00022448"/>
    </source>
</evidence>
<gene>
    <name evidence="8" type="ORF">JOD01_002750</name>
</gene>
<reference evidence="8" key="1">
    <citation type="submission" date="2021-01" db="EMBL/GenBank/DDBJ databases">
        <title>Genomic Encyclopedia of Type Strains, Phase IV (KMG-IV): sequencing the most valuable type-strain genomes for metagenomic binning, comparative biology and taxonomic classification.</title>
        <authorList>
            <person name="Goeker M."/>
        </authorList>
    </citation>
    <scope>NUCLEOTIDE SEQUENCE</scope>
    <source>
        <strain evidence="8">DSM 25523</strain>
    </source>
</reference>
<dbReference type="Gene3D" id="1.20.1250.20">
    <property type="entry name" value="MFS general substrate transporter like domains"/>
    <property type="match status" value="2"/>
</dbReference>
<protein>
    <submittedName>
        <fullName evidence="8">Sugar phosphate permease</fullName>
    </submittedName>
</protein>
<evidence type="ECO:0000256" key="6">
    <source>
        <dbReference type="SAM" id="Phobius"/>
    </source>
</evidence>
<dbReference type="SUPFAM" id="SSF103473">
    <property type="entry name" value="MFS general substrate transporter"/>
    <property type="match status" value="1"/>
</dbReference>
<dbReference type="Pfam" id="PF07690">
    <property type="entry name" value="MFS_1"/>
    <property type="match status" value="1"/>
</dbReference>
<comment type="subcellular location">
    <subcellularLocation>
        <location evidence="1">Cell membrane</location>
        <topology evidence="1">Multi-pass membrane protein</topology>
    </subcellularLocation>
</comment>
<evidence type="ECO:0000256" key="4">
    <source>
        <dbReference type="ARBA" id="ARBA00022989"/>
    </source>
</evidence>
<evidence type="ECO:0000259" key="7">
    <source>
        <dbReference type="PROSITE" id="PS50850"/>
    </source>
</evidence>
<dbReference type="InterPro" id="IPR020846">
    <property type="entry name" value="MFS_dom"/>
</dbReference>
<dbReference type="Proteomes" id="UP000717624">
    <property type="component" value="Unassembled WGS sequence"/>
</dbReference>
<feature type="transmembrane region" description="Helical" evidence="6">
    <location>
        <begin position="277"/>
        <end position="298"/>
    </location>
</feature>
<feature type="transmembrane region" description="Helical" evidence="6">
    <location>
        <begin position="102"/>
        <end position="125"/>
    </location>
</feature>
<feature type="transmembrane region" description="Helical" evidence="6">
    <location>
        <begin position="77"/>
        <end position="96"/>
    </location>
</feature>
<evidence type="ECO:0000313" key="8">
    <source>
        <dbReference type="EMBL" id="MBM7591124.1"/>
    </source>
</evidence>
<dbReference type="GO" id="GO:0005886">
    <property type="term" value="C:plasma membrane"/>
    <property type="evidence" value="ECO:0007669"/>
    <property type="project" value="UniProtKB-SubCell"/>
</dbReference>
<dbReference type="AlphaFoldDB" id="A0A939BV54"/>
<accession>A0A939BV54</accession>
<dbReference type="PANTHER" id="PTHR11360:SF284">
    <property type="entry name" value="EG:103B4.3 PROTEIN-RELATED"/>
    <property type="match status" value="1"/>
</dbReference>
<keyword evidence="9" id="KW-1185">Reference proteome</keyword>
<sequence length="435" mass="47480">MNKTIHYAWVALFLTFLALLAVQGVRLSFGAFIQPWEEEFSVDRATISLLSMGSFIIYGVSQPVVGRLIDRYGVRKILSVSILLVGLGILLTRFATSSWQLFALYAVIASLGVGGASNVAATVIITNWFQTKRGLAFGIMEAGVGVGQMLLVPASLFFIDWFGWKQAVLVQGLFLLVLVFPVVLLWLRNKPAEKRLQPLGAEEAAARRRADGTEESPEKGTAARTETVPAWRVLRMRQFWFLLLPFFVCGITTTGLMDTHLIPISHDHGFSTEVTSAAVSLLAGCNIVGILISGIVADRWSSKKLLCLLYGTRAISIVILIYSHEPLLLLAFSVLFGLVDFATVAPTQLLATQYFKRYSIGFILGWLFLSHQLGSALGAYLPGVLYSQTGSYQLSFMASILLLIGAFLLNLLLPEPEQVNQTAAVSAEASDGPAR</sequence>
<feature type="transmembrane region" description="Helical" evidence="6">
    <location>
        <begin position="392"/>
        <end position="413"/>
    </location>
</feature>
<feature type="transmembrane region" description="Helical" evidence="6">
    <location>
        <begin position="137"/>
        <end position="162"/>
    </location>
</feature>